<evidence type="ECO:0000256" key="1">
    <source>
        <dbReference type="ARBA" id="ARBA00022737"/>
    </source>
</evidence>
<dbReference type="InterPro" id="IPR036770">
    <property type="entry name" value="Ankyrin_rpt-contain_sf"/>
</dbReference>
<dbReference type="PROSITE" id="PS50088">
    <property type="entry name" value="ANK_REPEAT"/>
    <property type="match status" value="3"/>
</dbReference>
<organism evidence="4 5">
    <name type="scientific">Didymosphaeria variabile</name>
    <dbReference type="NCBI Taxonomy" id="1932322"/>
    <lineage>
        <taxon>Eukaryota</taxon>
        <taxon>Fungi</taxon>
        <taxon>Dikarya</taxon>
        <taxon>Ascomycota</taxon>
        <taxon>Pezizomycotina</taxon>
        <taxon>Dothideomycetes</taxon>
        <taxon>Pleosporomycetidae</taxon>
        <taxon>Pleosporales</taxon>
        <taxon>Massarineae</taxon>
        <taxon>Didymosphaeriaceae</taxon>
        <taxon>Didymosphaeria</taxon>
    </lineage>
</organism>
<evidence type="ECO:0000256" key="3">
    <source>
        <dbReference type="PROSITE-ProRule" id="PRU00023"/>
    </source>
</evidence>
<evidence type="ECO:0000313" key="4">
    <source>
        <dbReference type="EMBL" id="KAJ4352429.1"/>
    </source>
</evidence>
<evidence type="ECO:0008006" key="6">
    <source>
        <dbReference type="Google" id="ProtNLM"/>
    </source>
</evidence>
<dbReference type="OrthoDB" id="5431422at2759"/>
<accession>A0A9W8XJR6</accession>
<feature type="repeat" description="ANK" evidence="3">
    <location>
        <begin position="115"/>
        <end position="149"/>
    </location>
</feature>
<protein>
    <recommendedName>
        <fullName evidence="6">Ankyrin</fullName>
    </recommendedName>
</protein>
<dbReference type="SUPFAM" id="SSF48403">
    <property type="entry name" value="Ankyrin repeat"/>
    <property type="match status" value="1"/>
</dbReference>
<keyword evidence="5" id="KW-1185">Reference proteome</keyword>
<dbReference type="Pfam" id="PF12796">
    <property type="entry name" value="Ank_2"/>
    <property type="match status" value="1"/>
</dbReference>
<dbReference type="GeneID" id="80911307"/>
<reference evidence="4" key="1">
    <citation type="submission" date="2022-10" db="EMBL/GenBank/DDBJ databases">
        <title>Tapping the CABI collections for fungal endophytes: first genome assemblies for Collariella, Neodidymelliopsis, Ascochyta clinopodiicola, Didymella pomorum, Didymosphaeria variabile, Neocosmospora piperis and Neocucurbitaria cava.</title>
        <authorList>
            <person name="Hill R."/>
        </authorList>
    </citation>
    <scope>NUCLEOTIDE SEQUENCE</scope>
    <source>
        <strain evidence="4">IMI 356815</strain>
    </source>
</reference>
<gene>
    <name evidence="4" type="ORF">N0V89_007777</name>
</gene>
<dbReference type="RefSeq" id="XP_056070785.1">
    <property type="nucleotide sequence ID" value="XM_056216538.1"/>
</dbReference>
<proteinExistence type="predicted"/>
<dbReference type="Proteomes" id="UP001140513">
    <property type="component" value="Unassembled WGS sequence"/>
</dbReference>
<dbReference type="PANTHER" id="PTHR24171">
    <property type="entry name" value="ANKYRIN REPEAT DOMAIN-CONTAINING PROTEIN 39-RELATED"/>
    <property type="match status" value="1"/>
</dbReference>
<name>A0A9W8XJR6_9PLEO</name>
<evidence type="ECO:0000256" key="2">
    <source>
        <dbReference type="ARBA" id="ARBA00023043"/>
    </source>
</evidence>
<dbReference type="InterPro" id="IPR002110">
    <property type="entry name" value="Ankyrin_rpt"/>
</dbReference>
<feature type="repeat" description="ANK" evidence="3">
    <location>
        <begin position="150"/>
        <end position="182"/>
    </location>
</feature>
<comment type="caution">
    <text evidence="4">The sequence shown here is derived from an EMBL/GenBank/DDBJ whole genome shotgun (WGS) entry which is preliminary data.</text>
</comment>
<dbReference type="Gene3D" id="1.25.40.20">
    <property type="entry name" value="Ankyrin repeat-containing domain"/>
    <property type="match status" value="2"/>
</dbReference>
<dbReference type="SMART" id="SM00248">
    <property type="entry name" value="ANK"/>
    <property type="match status" value="5"/>
</dbReference>
<feature type="repeat" description="ANK" evidence="3">
    <location>
        <begin position="49"/>
        <end position="81"/>
    </location>
</feature>
<sequence>MSPDLFTSDDVLAQQNFSDIHLVVLGLLSHDLESLLKTDCTEINLQDVNGRTPLLWAAWRSDIASVLLLLKYGADINKPDHALYTPLARAAQAGDLSTVEILLTAKAESHVRTSWDHQPIHLASENRLNGNGVVKALLEWGADSNAYSKGSGTPLHNAANRGSIHTMRTLIEHGTAIDAIGRNGSTAAMVALYCWNEPAFVHLASAGARLDVVNDSGHNILQLATWTASAKAWDLLIDRAESGSLGYIDVDALHDGHGIEQCYRKCRRLWYRGQRGDENLERAKFLLMIEICGFQRQRPGRFYDLT</sequence>
<dbReference type="AlphaFoldDB" id="A0A9W8XJR6"/>
<dbReference type="EMBL" id="JAPEUX010000005">
    <property type="protein sequence ID" value="KAJ4352429.1"/>
    <property type="molecule type" value="Genomic_DNA"/>
</dbReference>
<dbReference type="PROSITE" id="PS50297">
    <property type="entry name" value="ANK_REP_REGION"/>
    <property type="match status" value="2"/>
</dbReference>
<dbReference type="Pfam" id="PF00023">
    <property type="entry name" value="Ank"/>
    <property type="match status" value="1"/>
</dbReference>
<keyword evidence="2 3" id="KW-0040">ANK repeat</keyword>
<evidence type="ECO:0000313" key="5">
    <source>
        <dbReference type="Proteomes" id="UP001140513"/>
    </source>
</evidence>
<keyword evidence="1" id="KW-0677">Repeat</keyword>